<evidence type="ECO:0000256" key="1">
    <source>
        <dbReference type="ARBA" id="ARBA00022980"/>
    </source>
</evidence>
<organism evidence="4">
    <name type="scientific">Symploca sp. SIO1C4</name>
    <dbReference type="NCBI Taxonomy" id="2607765"/>
    <lineage>
        <taxon>Bacteria</taxon>
        <taxon>Bacillati</taxon>
        <taxon>Cyanobacteriota</taxon>
        <taxon>Cyanophyceae</taxon>
        <taxon>Coleofasciculales</taxon>
        <taxon>Coleofasciculaceae</taxon>
        <taxon>Symploca</taxon>
    </lineage>
</organism>
<evidence type="ECO:0000259" key="3">
    <source>
        <dbReference type="Pfam" id="PF00542"/>
    </source>
</evidence>
<dbReference type="Gene3D" id="3.30.1390.10">
    <property type="match status" value="1"/>
</dbReference>
<dbReference type="InterPro" id="IPR013823">
    <property type="entry name" value="Ribosomal_bL12_C"/>
</dbReference>
<dbReference type="PANTHER" id="PTHR45987">
    <property type="entry name" value="39S RIBOSOMAL PROTEIN L12"/>
    <property type="match status" value="1"/>
</dbReference>
<name>A0A6B3NGS4_9CYAN</name>
<evidence type="ECO:0000256" key="2">
    <source>
        <dbReference type="ARBA" id="ARBA00023274"/>
    </source>
</evidence>
<dbReference type="InterPro" id="IPR014719">
    <property type="entry name" value="Ribosomal_bL12_C/ClpS-like"/>
</dbReference>
<dbReference type="GO" id="GO:0003729">
    <property type="term" value="F:mRNA binding"/>
    <property type="evidence" value="ECO:0007669"/>
    <property type="project" value="TreeGrafter"/>
</dbReference>
<reference evidence="4" key="1">
    <citation type="submission" date="2019-11" db="EMBL/GenBank/DDBJ databases">
        <title>Genomic insights into an expanded diversity of filamentous marine cyanobacteria reveals the extraordinary biosynthetic potential of Moorea and Okeania.</title>
        <authorList>
            <person name="Ferreira Leao T."/>
            <person name="Wang M."/>
            <person name="Moss N."/>
            <person name="Da Silva R."/>
            <person name="Sanders J."/>
            <person name="Nurk S."/>
            <person name="Gurevich A."/>
            <person name="Humphrey G."/>
            <person name="Reher R."/>
            <person name="Zhu Q."/>
            <person name="Belda-Ferre P."/>
            <person name="Glukhov E."/>
            <person name="Rex R."/>
            <person name="Dorrestein P.C."/>
            <person name="Knight R."/>
            <person name="Pevzner P."/>
            <person name="Gerwick W.H."/>
            <person name="Gerwick L."/>
        </authorList>
    </citation>
    <scope>NUCLEOTIDE SEQUENCE</scope>
    <source>
        <strain evidence="4">SIO1C4</strain>
    </source>
</reference>
<dbReference type="GO" id="GO:0003735">
    <property type="term" value="F:structural constituent of ribosome"/>
    <property type="evidence" value="ECO:0007669"/>
    <property type="project" value="InterPro"/>
</dbReference>
<dbReference type="GO" id="GO:1990904">
    <property type="term" value="C:ribonucleoprotein complex"/>
    <property type="evidence" value="ECO:0007669"/>
    <property type="project" value="UniProtKB-KW"/>
</dbReference>
<gene>
    <name evidence="4" type="ORF">F6J89_33860</name>
</gene>
<dbReference type="Pfam" id="PF00542">
    <property type="entry name" value="Ribosomal_L12"/>
    <property type="match status" value="1"/>
</dbReference>
<comment type="caution">
    <text evidence="4">The sequence shown here is derived from an EMBL/GenBank/DDBJ whole genome shotgun (WGS) entry which is preliminary data.</text>
</comment>
<keyword evidence="2" id="KW-0687">Ribonucleoprotein</keyword>
<dbReference type="EMBL" id="JAAHFQ010001250">
    <property type="protein sequence ID" value="NER32446.1"/>
    <property type="molecule type" value="Genomic_DNA"/>
</dbReference>
<feature type="non-terminal residue" evidence="4">
    <location>
        <position position="1"/>
    </location>
</feature>
<protein>
    <submittedName>
        <fullName evidence="4">Ribosomal protein L7/L12</fullName>
    </submittedName>
</protein>
<dbReference type="SUPFAM" id="SSF54736">
    <property type="entry name" value="ClpS-like"/>
    <property type="match status" value="1"/>
</dbReference>
<dbReference type="GO" id="GO:0005840">
    <property type="term" value="C:ribosome"/>
    <property type="evidence" value="ECO:0007669"/>
    <property type="project" value="UniProtKB-KW"/>
</dbReference>
<evidence type="ECO:0000313" key="4">
    <source>
        <dbReference type="EMBL" id="NER32446.1"/>
    </source>
</evidence>
<feature type="domain" description="Large ribosomal subunit protein bL12 C-terminal" evidence="3">
    <location>
        <begin position="9"/>
        <end position="74"/>
    </location>
</feature>
<dbReference type="AlphaFoldDB" id="A0A6B3NGS4"/>
<keyword evidence="1 4" id="KW-0689">Ribosomal protein</keyword>
<sequence>QEPENATVEVILETFPPDDNISVIKLIHQFTKLRIKEAKDLTESTPSVIKKTTKSEADEIKKQFEEVGATVSLKADS</sequence>
<dbReference type="GO" id="GO:0006412">
    <property type="term" value="P:translation"/>
    <property type="evidence" value="ECO:0007669"/>
    <property type="project" value="InterPro"/>
</dbReference>
<proteinExistence type="predicted"/>
<dbReference type="InterPro" id="IPR000206">
    <property type="entry name" value="Ribosomal_bL12"/>
</dbReference>
<dbReference type="PANTHER" id="PTHR45987:SF4">
    <property type="entry name" value="LARGE RIBOSOMAL SUBUNIT PROTEIN BL12M"/>
    <property type="match status" value="1"/>
</dbReference>
<accession>A0A6B3NGS4</accession>